<protein>
    <submittedName>
        <fullName evidence="2">Uncharacterized protein</fullName>
    </submittedName>
</protein>
<keyword evidence="1" id="KW-1133">Transmembrane helix</keyword>
<dbReference type="AlphaFoldDB" id="A0A6P0HH15"/>
<organism evidence="2 3">
    <name type="scientific">Nocardioides zeae</name>
    <dbReference type="NCBI Taxonomy" id="1457234"/>
    <lineage>
        <taxon>Bacteria</taxon>
        <taxon>Bacillati</taxon>
        <taxon>Actinomycetota</taxon>
        <taxon>Actinomycetes</taxon>
        <taxon>Propionibacteriales</taxon>
        <taxon>Nocardioidaceae</taxon>
        <taxon>Nocardioides</taxon>
    </lineage>
</organism>
<dbReference type="RefSeq" id="WP_163770897.1">
    <property type="nucleotide sequence ID" value="NZ_JAAGXA010000002.1"/>
</dbReference>
<keyword evidence="3" id="KW-1185">Reference proteome</keyword>
<evidence type="ECO:0000313" key="3">
    <source>
        <dbReference type="Proteomes" id="UP000468687"/>
    </source>
</evidence>
<comment type="caution">
    <text evidence="2">The sequence shown here is derived from an EMBL/GenBank/DDBJ whole genome shotgun (WGS) entry which is preliminary data.</text>
</comment>
<keyword evidence="1" id="KW-0812">Transmembrane</keyword>
<sequence>MFRSRDQVELMQVAFPGVQVDALAAAVRTTGGVGRVGLDERGRAAFFTVGDTHGRYSAEDARARWRFVRVGREGYGFDLAVAELADHLGVPAGSVVFRRFEDEVDTRLADGWHAVLVLPAGDREYRPVGKDAAGSRTEVREVRGWHLVTWVPAPGVVPAEEDVIAHLVSTTATGRSATGVLVLLDAGHTTVLDVAKGEVVGGRHWPADLWPTVHADALEDVEPARALVADVLADLVPQHADEDFTSWGDDPVRRRSAFRGHPVDLPEVVAALGLPPETLDVLEGTSDLPVTTHEATTVGRAATEAMLDATDASRFPVVETVSNVAGVVIAAVVLLLGRDAVPTWAWWGAVVIGVLSVLALATQLLALRRRRRRARP</sequence>
<evidence type="ECO:0000313" key="2">
    <source>
        <dbReference type="EMBL" id="NEN77560.1"/>
    </source>
</evidence>
<reference evidence="2 3" key="1">
    <citation type="journal article" date="2014" name="Int. J. Syst. Evol. Microbiol.">
        <title>Nocardioides zeae sp. nov., isolated from the stem of Zea mays.</title>
        <authorList>
            <person name="Glaeser S.P."/>
            <person name="McInroy J.A."/>
            <person name="Busse H.J."/>
            <person name="Kampfer P."/>
        </authorList>
    </citation>
    <scope>NUCLEOTIDE SEQUENCE [LARGE SCALE GENOMIC DNA]</scope>
    <source>
        <strain evidence="2 3">JCM 30728</strain>
    </source>
</reference>
<dbReference type="Proteomes" id="UP000468687">
    <property type="component" value="Unassembled WGS sequence"/>
</dbReference>
<dbReference type="EMBL" id="JAAGXA010000002">
    <property type="protein sequence ID" value="NEN77560.1"/>
    <property type="molecule type" value="Genomic_DNA"/>
</dbReference>
<proteinExistence type="predicted"/>
<name>A0A6P0HH15_9ACTN</name>
<feature type="transmembrane region" description="Helical" evidence="1">
    <location>
        <begin position="344"/>
        <end position="367"/>
    </location>
</feature>
<keyword evidence="1" id="KW-0472">Membrane</keyword>
<evidence type="ECO:0000256" key="1">
    <source>
        <dbReference type="SAM" id="Phobius"/>
    </source>
</evidence>
<accession>A0A6P0HH15</accession>
<gene>
    <name evidence="2" type="ORF">G3T38_04640</name>
</gene>